<dbReference type="InterPro" id="IPR036691">
    <property type="entry name" value="Endo/exonu/phosph_ase_sf"/>
</dbReference>
<dbReference type="PANTHER" id="PTHR35218:SF9">
    <property type="entry name" value="ENDONUCLEASE_EXONUCLEASE_PHOSPHATASE DOMAIN-CONTAINING PROTEIN"/>
    <property type="match status" value="1"/>
</dbReference>
<dbReference type="EnsemblPlants" id="Solyc09g015060.1.1">
    <property type="protein sequence ID" value="Solyc09g015060.1.1.1"/>
    <property type="gene ID" value="Solyc09g015060.1"/>
</dbReference>
<dbReference type="PaxDb" id="4081-Solyc09g015060.1.1"/>
<reference evidence="1" key="2">
    <citation type="submission" date="2019-01" db="UniProtKB">
        <authorList>
            <consortium name="EnsemblPlants"/>
        </authorList>
    </citation>
    <scope>IDENTIFICATION</scope>
    <source>
        <strain evidence="1">cv. Heinz 1706</strain>
    </source>
</reference>
<evidence type="ECO:0000313" key="2">
    <source>
        <dbReference type="Proteomes" id="UP000004994"/>
    </source>
</evidence>
<dbReference type="Gramene" id="Solyc09g015060.1.1">
    <property type="protein sequence ID" value="Solyc09g015060.1.1.1"/>
    <property type="gene ID" value="Solyc09g015060.1"/>
</dbReference>
<protein>
    <recommendedName>
        <fullName evidence="3">Endonuclease/exonuclease/phosphatase domain-containing protein</fullName>
    </recommendedName>
</protein>
<evidence type="ECO:0008006" key="3">
    <source>
        <dbReference type="Google" id="ProtNLM"/>
    </source>
</evidence>
<evidence type="ECO:0000313" key="1">
    <source>
        <dbReference type="EnsemblPlants" id="Solyc09g015060.1.1.1"/>
    </source>
</evidence>
<dbReference type="InParanoid" id="A0A3Q7HZL8"/>
<sequence length="185" mass="21240">MTHSPALMESHQPQIWQFGSRKHEPLWQSGDEGEEEVPRNSFTEISTLRHVALMLFPEKEDKKYIYMYLVAFVKCSFDLLSAMNTTLTKYAVVLTTTLLPSRVPPKDDPLIVIPPPTYSPMINPISFIVWNISGGNNPTFKRNLRELIQHHNPCIIALLETRMTSHEGLKDEFRFDDFLEVPAIG</sequence>
<accession>A0A3Q7HZL8</accession>
<keyword evidence="2" id="KW-1185">Reference proteome</keyword>
<dbReference type="PANTHER" id="PTHR35218">
    <property type="entry name" value="RNASE H DOMAIN-CONTAINING PROTEIN"/>
    <property type="match status" value="1"/>
</dbReference>
<dbReference type="Proteomes" id="UP000004994">
    <property type="component" value="Chromosome 9"/>
</dbReference>
<reference evidence="1" key="1">
    <citation type="journal article" date="2012" name="Nature">
        <title>The tomato genome sequence provides insights into fleshy fruit evolution.</title>
        <authorList>
            <consortium name="Tomato Genome Consortium"/>
        </authorList>
    </citation>
    <scope>NUCLEOTIDE SEQUENCE [LARGE SCALE GENOMIC DNA]</scope>
    <source>
        <strain evidence="1">cv. Heinz 1706</strain>
    </source>
</reference>
<dbReference type="AlphaFoldDB" id="A0A3Q7HZL8"/>
<name>A0A3Q7HZL8_SOLLC</name>
<proteinExistence type="predicted"/>
<organism evidence="1">
    <name type="scientific">Solanum lycopersicum</name>
    <name type="common">Tomato</name>
    <name type="synonym">Lycopersicon esculentum</name>
    <dbReference type="NCBI Taxonomy" id="4081"/>
    <lineage>
        <taxon>Eukaryota</taxon>
        <taxon>Viridiplantae</taxon>
        <taxon>Streptophyta</taxon>
        <taxon>Embryophyta</taxon>
        <taxon>Tracheophyta</taxon>
        <taxon>Spermatophyta</taxon>
        <taxon>Magnoliopsida</taxon>
        <taxon>eudicotyledons</taxon>
        <taxon>Gunneridae</taxon>
        <taxon>Pentapetalae</taxon>
        <taxon>asterids</taxon>
        <taxon>lamiids</taxon>
        <taxon>Solanales</taxon>
        <taxon>Solanaceae</taxon>
        <taxon>Solanoideae</taxon>
        <taxon>Solaneae</taxon>
        <taxon>Solanum</taxon>
        <taxon>Solanum subgen. Lycopersicon</taxon>
    </lineage>
</organism>
<dbReference type="OMA" id="ETRMTSH"/>
<dbReference type="Gene3D" id="3.60.10.10">
    <property type="entry name" value="Endonuclease/exonuclease/phosphatase"/>
    <property type="match status" value="1"/>
</dbReference>
<dbReference type="SUPFAM" id="SSF56219">
    <property type="entry name" value="DNase I-like"/>
    <property type="match status" value="1"/>
</dbReference>